<reference evidence="1" key="1">
    <citation type="journal article" date="2013" name="Genetics">
        <title>The draft genome and transcriptome of Panagrellus redivivus are shaped by the harsh demands of a free-living lifestyle.</title>
        <authorList>
            <person name="Srinivasan J."/>
            <person name="Dillman A.R."/>
            <person name="Macchietto M.G."/>
            <person name="Heikkinen L."/>
            <person name="Lakso M."/>
            <person name="Fracchia K.M."/>
            <person name="Antoshechkin I."/>
            <person name="Mortazavi A."/>
            <person name="Wong G."/>
            <person name="Sternberg P.W."/>
        </authorList>
    </citation>
    <scope>NUCLEOTIDE SEQUENCE [LARGE SCALE GENOMIC DNA]</scope>
    <source>
        <strain evidence="1">MT8872</strain>
    </source>
</reference>
<protein>
    <submittedName>
        <fullName evidence="2">Uncharacterized protein</fullName>
    </submittedName>
</protein>
<sequence>MYIVLRANRRTSTFQLVVVDVDRDGLKSRRKTSLKSIDPLRAPAPDQIVEHGNPDRNGYAFMVVISVDLLIPCRVCLRIVVITLDGGKPASEHDADAVQSRLIASVNNHLLGGL</sequence>
<proteinExistence type="predicted"/>
<keyword evidence="1" id="KW-1185">Reference proteome</keyword>
<evidence type="ECO:0000313" key="2">
    <source>
        <dbReference type="WBParaSite" id="Pan_g22267.t1"/>
    </source>
</evidence>
<dbReference type="Proteomes" id="UP000492821">
    <property type="component" value="Unassembled WGS sequence"/>
</dbReference>
<dbReference type="AlphaFoldDB" id="A0A7E4VKC5"/>
<evidence type="ECO:0000313" key="1">
    <source>
        <dbReference type="Proteomes" id="UP000492821"/>
    </source>
</evidence>
<accession>A0A7E4VKC5</accession>
<reference evidence="2" key="2">
    <citation type="submission" date="2020-10" db="UniProtKB">
        <authorList>
            <consortium name="WormBaseParasite"/>
        </authorList>
    </citation>
    <scope>IDENTIFICATION</scope>
</reference>
<organism evidence="1 2">
    <name type="scientific">Panagrellus redivivus</name>
    <name type="common">Microworm</name>
    <dbReference type="NCBI Taxonomy" id="6233"/>
    <lineage>
        <taxon>Eukaryota</taxon>
        <taxon>Metazoa</taxon>
        <taxon>Ecdysozoa</taxon>
        <taxon>Nematoda</taxon>
        <taxon>Chromadorea</taxon>
        <taxon>Rhabditida</taxon>
        <taxon>Tylenchina</taxon>
        <taxon>Panagrolaimomorpha</taxon>
        <taxon>Panagrolaimoidea</taxon>
        <taxon>Panagrolaimidae</taxon>
        <taxon>Panagrellus</taxon>
    </lineage>
</organism>
<name>A0A7E4VKC5_PANRE</name>
<dbReference type="WBParaSite" id="Pan_g22267.t1">
    <property type="protein sequence ID" value="Pan_g22267.t1"/>
    <property type="gene ID" value="Pan_g22267"/>
</dbReference>